<dbReference type="EMBL" id="VOEI01000009">
    <property type="protein sequence ID" value="TWR23798.1"/>
    <property type="molecule type" value="Genomic_DNA"/>
</dbReference>
<evidence type="ECO:0000256" key="1">
    <source>
        <dbReference type="SAM" id="SignalP"/>
    </source>
</evidence>
<proteinExistence type="predicted"/>
<organism evidence="3 4">
    <name type="scientific">Mucilaginibacter achroorhodeus</name>
    <dbReference type="NCBI Taxonomy" id="2599294"/>
    <lineage>
        <taxon>Bacteria</taxon>
        <taxon>Pseudomonadati</taxon>
        <taxon>Bacteroidota</taxon>
        <taxon>Sphingobacteriia</taxon>
        <taxon>Sphingobacteriales</taxon>
        <taxon>Sphingobacteriaceae</taxon>
        <taxon>Mucilaginibacter</taxon>
    </lineage>
</organism>
<reference evidence="3 4" key="1">
    <citation type="submission" date="2019-07" db="EMBL/GenBank/DDBJ databases">
        <authorList>
            <person name="Kim J."/>
        </authorList>
    </citation>
    <scope>NUCLEOTIDE SEQUENCE [LARGE SCALE GENOMIC DNA]</scope>
    <source>
        <strain evidence="3 4">MJ1a</strain>
    </source>
</reference>
<protein>
    <submittedName>
        <fullName evidence="3">Beta-lactamase family protein</fullName>
    </submittedName>
</protein>
<dbReference type="Gene3D" id="3.40.710.10">
    <property type="entry name" value="DD-peptidase/beta-lactamase superfamily"/>
    <property type="match status" value="1"/>
</dbReference>
<dbReference type="AlphaFoldDB" id="A0A563TWR6"/>
<dbReference type="InterPro" id="IPR001466">
    <property type="entry name" value="Beta-lactam-related"/>
</dbReference>
<dbReference type="InterPro" id="IPR050491">
    <property type="entry name" value="AmpC-like"/>
</dbReference>
<dbReference type="SUPFAM" id="SSF56601">
    <property type="entry name" value="beta-lactamase/transpeptidase-like"/>
    <property type="match status" value="1"/>
</dbReference>
<feature type="domain" description="Beta-lactamase-related" evidence="2">
    <location>
        <begin position="40"/>
        <end position="338"/>
    </location>
</feature>
<dbReference type="InterPro" id="IPR012338">
    <property type="entry name" value="Beta-lactam/transpept-like"/>
</dbReference>
<feature type="signal peptide" evidence="1">
    <location>
        <begin position="1"/>
        <end position="20"/>
    </location>
</feature>
<accession>A0A563TWR6</accession>
<name>A0A563TWR6_9SPHI</name>
<evidence type="ECO:0000313" key="3">
    <source>
        <dbReference type="EMBL" id="TWR23798.1"/>
    </source>
</evidence>
<keyword evidence="4" id="KW-1185">Reference proteome</keyword>
<evidence type="ECO:0000259" key="2">
    <source>
        <dbReference type="Pfam" id="PF00144"/>
    </source>
</evidence>
<dbReference type="PANTHER" id="PTHR46825:SF9">
    <property type="entry name" value="BETA-LACTAMASE-RELATED DOMAIN-CONTAINING PROTEIN"/>
    <property type="match status" value="1"/>
</dbReference>
<feature type="chain" id="PRO_5021917334" evidence="1">
    <location>
        <begin position="21"/>
        <end position="438"/>
    </location>
</feature>
<gene>
    <name evidence="3" type="ORF">FPZ42_18640</name>
</gene>
<sequence>MMRKLLLVVIICGAMVKTNAQTVNKPRLDSLLDLLATNNRSMGSLAIMQNGRLVYQKSIGYADIDSPSTIPATAETKYRIGSISKMFTGVMVMQLVEEGKLSVTSTLDKFYPAIPNAAKITIGMMMNHHSGLHNFTNDPQYFSYMLSPQTHQQMLARITAMKPDFEPGTKGQYSNTNFLLLSYIIEKISGKSYPELVKQRIINKIGLKDTYYGDKINTAKNEALPYAYSGKWTKFSETDMSIPTGAGSMVSTPADLDKFIVALFDGKLIKPASLELMKTSTDNYGSAMFATQFKGRKVYGHGGAIDAYRSELAYFPEQKFAVSYISNGGSFDPSRVMQAVYNISFNEPFEMPNFTAVKGLDDYIGVYSSKQIPLKINITKDGSNLIAQATGQSAFPLDATKTEGVFEFDKAGIVMEFRAAKGEFTLKQGGKEYLFTKE</sequence>
<dbReference type="Proteomes" id="UP000318010">
    <property type="component" value="Unassembled WGS sequence"/>
</dbReference>
<dbReference type="OrthoDB" id="9793489at2"/>
<evidence type="ECO:0000313" key="4">
    <source>
        <dbReference type="Proteomes" id="UP000318010"/>
    </source>
</evidence>
<comment type="caution">
    <text evidence="3">The sequence shown here is derived from an EMBL/GenBank/DDBJ whole genome shotgun (WGS) entry which is preliminary data.</text>
</comment>
<dbReference type="Pfam" id="PF00144">
    <property type="entry name" value="Beta-lactamase"/>
    <property type="match status" value="1"/>
</dbReference>
<keyword evidence="1" id="KW-0732">Signal</keyword>
<dbReference type="PANTHER" id="PTHR46825">
    <property type="entry name" value="D-ALANYL-D-ALANINE-CARBOXYPEPTIDASE/ENDOPEPTIDASE AMPH"/>
    <property type="match status" value="1"/>
</dbReference>